<sequence length="44" mass="4637">MTRWFIGAIVLIVAAFVGGWTLVGVSGHGGNRTGGNRFSGMWEA</sequence>
<evidence type="ECO:0000313" key="2">
    <source>
        <dbReference type="EMBL" id="CAA9276840.1"/>
    </source>
</evidence>
<feature type="transmembrane region" description="Helical" evidence="1">
    <location>
        <begin position="6"/>
        <end position="27"/>
    </location>
</feature>
<keyword evidence="1" id="KW-1133">Transmembrane helix</keyword>
<gene>
    <name evidence="2" type="ORF">AVDCRST_MAG76-3728</name>
</gene>
<protein>
    <submittedName>
        <fullName evidence="2">Uncharacterized protein</fullName>
    </submittedName>
</protein>
<dbReference type="AlphaFoldDB" id="A0A6J4JFK1"/>
<dbReference type="EMBL" id="CADCSZ010000220">
    <property type="protein sequence ID" value="CAA9276840.1"/>
    <property type="molecule type" value="Genomic_DNA"/>
</dbReference>
<keyword evidence="1" id="KW-0812">Transmembrane</keyword>
<reference evidence="2" key="1">
    <citation type="submission" date="2020-02" db="EMBL/GenBank/DDBJ databases">
        <authorList>
            <person name="Meier V. D."/>
        </authorList>
    </citation>
    <scope>NUCLEOTIDE SEQUENCE</scope>
    <source>
        <strain evidence="2">AVDCRST_MAG76</strain>
    </source>
</reference>
<proteinExistence type="predicted"/>
<name>A0A6J4JFK1_9ACTN</name>
<organism evidence="2">
    <name type="scientific">uncultured Acidimicrobiales bacterium</name>
    <dbReference type="NCBI Taxonomy" id="310071"/>
    <lineage>
        <taxon>Bacteria</taxon>
        <taxon>Bacillati</taxon>
        <taxon>Actinomycetota</taxon>
        <taxon>Acidimicrobiia</taxon>
        <taxon>Acidimicrobiales</taxon>
        <taxon>environmental samples</taxon>
    </lineage>
</organism>
<accession>A0A6J4JFK1</accession>
<evidence type="ECO:0000256" key="1">
    <source>
        <dbReference type="SAM" id="Phobius"/>
    </source>
</evidence>
<keyword evidence="1" id="KW-0472">Membrane</keyword>